<sequence length="508" mass="55169">MKTHLFSGSCFTKTALLVSLLYLMSSLFSAQPSTYATSEAHTVSAPCLGCSIQNPQNAVGNNLTNYSSLKMGIGLLGKVEKTLIFPATSLQKLAIHIGTGNGELTAALLSAATIETMNGNVSNGDSRIIDSQILTINAGPGDNGVIQLRPSKSYDRVKISLNAGILSLNRELRIYYAYQSAFVTPCAAILPGDPYLYYPFDGNNEEIIRNLDLYPSSPPNSFQNSLVCGKALIIPSSLSEILESEHLPMNYEKTISFWASTTSGLTLGIADTEIDITLDSIKVRAFGPGYQVSKRVPVYTSTSLHHYSITVLPTFRTPIEKTLCEQQGGTSYDCSVPTKETISIYMDGVKWSSFPLIIQPDISAPEPDDQSIILNAFPYSSTIIDELLVYDEVLPDEVLKNLPCAYNLPQNCPSGNPAPLVSAMKTTPAENILTLSPNPTKGRIILDGNIPIAGTEIFVNNTFGKEVFRKKLNSKTVDLPATLPEGIYLMTLQTQDGKVYTHKIILTK</sequence>
<comment type="caution">
    <text evidence="4">The sequence shown here is derived from an EMBL/GenBank/DDBJ whole genome shotgun (WGS) entry which is preliminary data.</text>
</comment>
<accession>A0ABX9IHD5</accession>
<evidence type="ECO:0000313" key="4">
    <source>
        <dbReference type="EMBL" id="REC71810.1"/>
    </source>
</evidence>
<dbReference type="Pfam" id="PF18962">
    <property type="entry name" value="Por_Secre_tail"/>
    <property type="match status" value="1"/>
</dbReference>
<name>A0ABX9IHD5_9FLAO</name>
<feature type="chain" id="PRO_5045777486" evidence="2">
    <location>
        <begin position="31"/>
        <end position="508"/>
    </location>
</feature>
<evidence type="ECO:0000313" key="5">
    <source>
        <dbReference type="Proteomes" id="UP000256491"/>
    </source>
</evidence>
<keyword evidence="5" id="KW-1185">Reference proteome</keyword>
<dbReference type="Proteomes" id="UP000256491">
    <property type="component" value="Unassembled WGS sequence"/>
</dbReference>
<evidence type="ECO:0000256" key="1">
    <source>
        <dbReference type="ARBA" id="ARBA00022729"/>
    </source>
</evidence>
<protein>
    <submittedName>
        <fullName evidence="4">T9SS C-terminal target domain-containing protein</fullName>
    </submittedName>
</protein>
<dbReference type="RefSeq" id="WP_047496670.1">
    <property type="nucleotide sequence ID" value="NZ_BJYH01000039.1"/>
</dbReference>
<evidence type="ECO:0000256" key="2">
    <source>
        <dbReference type="SAM" id="SignalP"/>
    </source>
</evidence>
<evidence type="ECO:0000259" key="3">
    <source>
        <dbReference type="Pfam" id="PF18962"/>
    </source>
</evidence>
<proteinExistence type="predicted"/>
<feature type="signal peptide" evidence="2">
    <location>
        <begin position="1"/>
        <end position="30"/>
    </location>
</feature>
<organism evidence="4 5">
    <name type="scientific">Chryseobacterium rhizosphaerae</name>
    <dbReference type="NCBI Taxonomy" id="395937"/>
    <lineage>
        <taxon>Bacteria</taxon>
        <taxon>Pseudomonadati</taxon>
        <taxon>Bacteroidota</taxon>
        <taxon>Flavobacteriia</taxon>
        <taxon>Flavobacteriales</taxon>
        <taxon>Weeksellaceae</taxon>
        <taxon>Chryseobacterium group</taxon>
        <taxon>Chryseobacterium</taxon>
    </lineage>
</organism>
<dbReference type="NCBIfam" id="TIGR04183">
    <property type="entry name" value="Por_Secre_tail"/>
    <property type="match status" value="1"/>
</dbReference>
<reference evidence="4 5" key="1">
    <citation type="journal article" date="2010" name="Syst. Appl. Microbiol.">
        <title>Four new species of Chryseobacterium from the rhizosphere of coastal sand dune plants, Chryseobacterium elymi sp. nov., Chryseobacterium hagamense sp. nov., Chryseobacterium lathyri sp. nov. and Chryseobacterium rhizosphaerae sp. nov.</title>
        <authorList>
            <person name="Cho S.H."/>
            <person name="Lee K.S."/>
            <person name="Shin D.S."/>
            <person name="Han J.H."/>
            <person name="Park K.S."/>
            <person name="Lee C.H."/>
            <person name="Park K.H."/>
            <person name="Kim S.B."/>
        </authorList>
    </citation>
    <scope>NUCLEOTIDE SEQUENCE [LARGE SCALE GENOMIC DNA]</scope>
    <source>
        <strain evidence="4 5">KCTC 22548</strain>
    </source>
</reference>
<dbReference type="InterPro" id="IPR026444">
    <property type="entry name" value="Secre_tail"/>
</dbReference>
<gene>
    <name evidence="4" type="ORF">DRF57_20110</name>
</gene>
<feature type="domain" description="Secretion system C-terminal sorting" evidence="3">
    <location>
        <begin position="437"/>
        <end position="505"/>
    </location>
</feature>
<dbReference type="EMBL" id="QNUF01000031">
    <property type="protein sequence ID" value="REC71810.1"/>
    <property type="molecule type" value="Genomic_DNA"/>
</dbReference>
<keyword evidence="1 2" id="KW-0732">Signal</keyword>